<sequence>MPAIHLLGRVALISNAHILLAHEIRAKNTFLPGGHIEYNEPAKTFQKSAYEIAQSLQPQEGLVYAFF</sequence>
<organism evidence="1">
    <name type="scientific">marine sediment metagenome</name>
    <dbReference type="NCBI Taxonomy" id="412755"/>
    <lineage>
        <taxon>unclassified sequences</taxon>
        <taxon>metagenomes</taxon>
        <taxon>ecological metagenomes</taxon>
    </lineage>
</organism>
<proteinExistence type="predicted"/>
<evidence type="ECO:0008006" key="2">
    <source>
        <dbReference type="Google" id="ProtNLM"/>
    </source>
</evidence>
<accession>X1B925</accession>
<dbReference type="EMBL" id="BART01016124">
    <property type="protein sequence ID" value="GAG77802.1"/>
    <property type="molecule type" value="Genomic_DNA"/>
</dbReference>
<name>X1B925_9ZZZZ</name>
<dbReference type="AlphaFoldDB" id="X1B925"/>
<gene>
    <name evidence="1" type="ORF">S01H4_31109</name>
</gene>
<reference evidence="1" key="1">
    <citation type="journal article" date="2014" name="Front. Microbiol.">
        <title>High frequency of phylogenetically diverse reductive dehalogenase-homologous genes in deep subseafloor sedimentary metagenomes.</title>
        <authorList>
            <person name="Kawai M."/>
            <person name="Futagami T."/>
            <person name="Toyoda A."/>
            <person name="Takaki Y."/>
            <person name="Nishi S."/>
            <person name="Hori S."/>
            <person name="Arai W."/>
            <person name="Tsubouchi T."/>
            <person name="Morono Y."/>
            <person name="Uchiyama I."/>
            <person name="Ito T."/>
            <person name="Fujiyama A."/>
            <person name="Inagaki F."/>
            <person name="Takami H."/>
        </authorList>
    </citation>
    <scope>NUCLEOTIDE SEQUENCE</scope>
    <source>
        <strain evidence="1">Expedition CK06-06</strain>
    </source>
</reference>
<comment type="caution">
    <text evidence="1">The sequence shown here is derived from an EMBL/GenBank/DDBJ whole genome shotgun (WGS) entry which is preliminary data.</text>
</comment>
<evidence type="ECO:0000313" key="1">
    <source>
        <dbReference type="EMBL" id="GAG77802.1"/>
    </source>
</evidence>
<protein>
    <recommendedName>
        <fullName evidence="2">Nudix hydrolase domain-containing protein</fullName>
    </recommendedName>
</protein>